<keyword evidence="1" id="KW-0092">Biotin</keyword>
<accession>A0A7J7GCB7</accession>
<reference evidence="3 4" key="2">
    <citation type="submission" date="2020-07" db="EMBL/GenBank/DDBJ databases">
        <title>Genome assembly of wild tea tree DASZ reveals pedigree and selection history of tea varieties.</title>
        <authorList>
            <person name="Zhang W."/>
        </authorList>
    </citation>
    <scope>NUCLEOTIDE SEQUENCE [LARGE SCALE GENOMIC DNA]</scope>
    <source>
        <strain evidence="4">cv. G240</strain>
        <tissue evidence="3">Leaf</tissue>
    </source>
</reference>
<evidence type="ECO:0000256" key="1">
    <source>
        <dbReference type="ARBA" id="ARBA00023267"/>
    </source>
</evidence>
<evidence type="ECO:0000259" key="2">
    <source>
        <dbReference type="Pfam" id="PF02786"/>
    </source>
</evidence>
<evidence type="ECO:0000313" key="4">
    <source>
        <dbReference type="Proteomes" id="UP000593564"/>
    </source>
</evidence>
<name>A0A7J7GCB7_CAMSI</name>
<dbReference type="Gene3D" id="3.30.470.20">
    <property type="entry name" value="ATP-grasp fold, B domain"/>
    <property type="match status" value="1"/>
</dbReference>
<dbReference type="Pfam" id="PF02786">
    <property type="entry name" value="CPSase_L_D2"/>
    <property type="match status" value="1"/>
</dbReference>
<dbReference type="GO" id="GO:0005739">
    <property type="term" value="C:mitochondrion"/>
    <property type="evidence" value="ECO:0007669"/>
    <property type="project" value="TreeGrafter"/>
</dbReference>
<dbReference type="SUPFAM" id="SSF56059">
    <property type="entry name" value="Glutathione synthetase ATP-binding domain-like"/>
    <property type="match status" value="1"/>
</dbReference>
<dbReference type="InterPro" id="IPR050856">
    <property type="entry name" value="Biotin_carboxylase_complex"/>
</dbReference>
<reference evidence="4" key="1">
    <citation type="journal article" date="2020" name="Nat. Commun.">
        <title>Genome assembly of wild tea tree DASZ reveals pedigree and selection history of tea varieties.</title>
        <authorList>
            <person name="Zhang W."/>
            <person name="Zhang Y."/>
            <person name="Qiu H."/>
            <person name="Guo Y."/>
            <person name="Wan H."/>
            <person name="Zhang X."/>
            <person name="Scossa F."/>
            <person name="Alseekh S."/>
            <person name="Zhang Q."/>
            <person name="Wang P."/>
            <person name="Xu L."/>
            <person name="Schmidt M.H."/>
            <person name="Jia X."/>
            <person name="Li D."/>
            <person name="Zhu A."/>
            <person name="Guo F."/>
            <person name="Chen W."/>
            <person name="Ni D."/>
            <person name="Usadel B."/>
            <person name="Fernie A.R."/>
            <person name="Wen W."/>
        </authorList>
    </citation>
    <scope>NUCLEOTIDE SEQUENCE [LARGE SCALE GENOMIC DNA]</scope>
    <source>
        <strain evidence="4">cv. G240</strain>
    </source>
</reference>
<dbReference type="InterPro" id="IPR005479">
    <property type="entry name" value="CPAse_ATP-bd"/>
</dbReference>
<dbReference type="PANTHER" id="PTHR18866:SF33">
    <property type="entry name" value="METHYLCROTONOYL-COA CARBOXYLASE SUBUNIT ALPHA, MITOCHONDRIAL-RELATED"/>
    <property type="match status" value="1"/>
</dbReference>
<dbReference type="GO" id="GO:0005524">
    <property type="term" value="F:ATP binding"/>
    <property type="evidence" value="ECO:0007669"/>
    <property type="project" value="InterPro"/>
</dbReference>
<dbReference type="GO" id="GO:0004485">
    <property type="term" value="F:methylcrotonoyl-CoA carboxylase activity"/>
    <property type="evidence" value="ECO:0007669"/>
    <property type="project" value="TreeGrafter"/>
</dbReference>
<gene>
    <name evidence="3" type="ORF">HYC85_022609</name>
</gene>
<sequence>MLDSRSSGFSPYISKSSERGLLLEVVNEESRVKLQHRRSFEVPLSHCSTIVGGIWGQTWHILHLYERDCSVQRRHQKIIEEAPAPNVLNDIHSHVGHAAVCAAKECILTRNVRSRAMFLLGAAYLLEPATVPR</sequence>
<dbReference type="AlphaFoldDB" id="A0A7J7GCB7"/>
<dbReference type="Proteomes" id="UP000593564">
    <property type="component" value="Unassembled WGS sequence"/>
</dbReference>
<comment type="caution">
    <text evidence="3">The sequence shown here is derived from an EMBL/GenBank/DDBJ whole genome shotgun (WGS) entry which is preliminary data.</text>
</comment>
<feature type="domain" description="Carbamoyl phosphate synthase ATP-binding" evidence="2">
    <location>
        <begin position="61"/>
        <end position="106"/>
    </location>
</feature>
<keyword evidence="4" id="KW-1185">Reference proteome</keyword>
<dbReference type="PANTHER" id="PTHR18866">
    <property type="entry name" value="CARBOXYLASE:PYRUVATE/ACETYL-COA/PROPIONYL-COA CARBOXYLASE"/>
    <property type="match status" value="1"/>
</dbReference>
<organism evidence="3 4">
    <name type="scientific">Camellia sinensis</name>
    <name type="common">Tea plant</name>
    <name type="synonym">Thea sinensis</name>
    <dbReference type="NCBI Taxonomy" id="4442"/>
    <lineage>
        <taxon>Eukaryota</taxon>
        <taxon>Viridiplantae</taxon>
        <taxon>Streptophyta</taxon>
        <taxon>Embryophyta</taxon>
        <taxon>Tracheophyta</taxon>
        <taxon>Spermatophyta</taxon>
        <taxon>Magnoliopsida</taxon>
        <taxon>eudicotyledons</taxon>
        <taxon>Gunneridae</taxon>
        <taxon>Pentapetalae</taxon>
        <taxon>asterids</taxon>
        <taxon>Ericales</taxon>
        <taxon>Theaceae</taxon>
        <taxon>Camellia</taxon>
    </lineage>
</organism>
<protein>
    <recommendedName>
        <fullName evidence="2">Carbamoyl phosphate synthase ATP-binding domain-containing protein</fullName>
    </recommendedName>
</protein>
<dbReference type="EMBL" id="JACBKZ010000011">
    <property type="protein sequence ID" value="KAF5938350.1"/>
    <property type="molecule type" value="Genomic_DNA"/>
</dbReference>
<proteinExistence type="predicted"/>
<evidence type="ECO:0000313" key="3">
    <source>
        <dbReference type="EMBL" id="KAF5938350.1"/>
    </source>
</evidence>